<accession>A0A8B7PQB9</accession>
<sequence length="321" mass="36355">MAERYLYYVSGEVLEIAGLSKAVLKFELGGNIWRTILWCKNFFHENEFLDSYASFNGILNVGDRVTFHCHPYDKDPNPDACEYFAARAWRSLDTDEPLTIANQQGRVELLEPGKGVLEFMFFDKVESVLFLRSKYYNFGRKITTKALTEFLNLDDMVQFDAVRCKPTQDNKHCSWMAKLVWKGKKPTSTLPGLLPSMHNAALHDDADAIDDDGVPVSESAVNAEHRRLYQDFESHASERSGSGAVMTLLSEEAGVALWLLAPNRWETVFFHRSVAFLDDIPLAKYNLQESCPQSTKVELTAVPSVEGFPCKWVARRVLIPG</sequence>
<protein>
    <submittedName>
        <fullName evidence="2 3">Uncharacterized protein LOC108683394</fullName>
    </submittedName>
</protein>
<evidence type="ECO:0000313" key="1">
    <source>
        <dbReference type="Proteomes" id="UP000694843"/>
    </source>
</evidence>
<organism evidence="1 2">
    <name type="scientific">Hyalella azteca</name>
    <name type="common">Amphipod</name>
    <dbReference type="NCBI Taxonomy" id="294128"/>
    <lineage>
        <taxon>Eukaryota</taxon>
        <taxon>Metazoa</taxon>
        <taxon>Ecdysozoa</taxon>
        <taxon>Arthropoda</taxon>
        <taxon>Crustacea</taxon>
        <taxon>Multicrustacea</taxon>
        <taxon>Malacostraca</taxon>
        <taxon>Eumalacostraca</taxon>
        <taxon>Peracarida</taxon>
        <taxon>Amphipoda</taxon>
        <taxon>Senticaudata</taxon>
        <taxon>Talitrida</taxon>
        <taxon>Talitroidea</taxon>
        <taxon>Hyalellidae</taxon>
        <taxon>Hyalella</taxon>
    </lineage>
</organism>
<proteinExistence type="predicted"/>
<dbReference type="KEGG" id="hazt:108683394"/>
<evidence type="ECO:0000313" key="2">
    <source>
        <dbReference type="RefSeq" id="XP_018028195.1"/>
    </source>
</evidence>
<reference evidence="2 3" key="1">
    <citation type="submission" date="2025-04" db="UniProtKB">
        <authorList>
            <consortium name="RefSeq"/>
        </authorList>
    </citation>
    <scope>IDENTIFICATION</scope>
    <source>
        <tissue evidence="2 3">Whole organism</tissue>
    </source>
</reference>
<dbReference type="RefSeq" id="XP_018028195.1">
    <property type="nucleotide sequence ID" value="XM_018172706.2"/>
</dbReference>
<dbReference type="Proteomes" id="UP000694843">
    <property type="component" value="Unplaced"/>
</dbReference>
<dbReference type="OMA" id="HASACYL"/>
<dbReference type="AlphaFoldDB" id="A0A8B7PQB9"/>
<dbReference type="OrthoDB" id="6343426at2759"/>
<name>A0A8B7PQB9_HYAAZ</name>
<evidence type="ECO:0000313" key="3">
    <source>
        <dbReference type="RefSeq" id="XP_047737974.1"/>
    </source>
</evidence>
<gene>
    <name evidence="2 3" type="primary">LOC108683394</name>
</gene>
<dbReference type="RefSeq" id="XP_047737974.1">
    <property type="nucleotide sequence ID" value="XM_047882018.1"/>
</dbReference>
<keyword evidence="1" id="KW-1185">Reference proteome</keyword>
<dbReference type="GeneID" id="108683394"/>